<evidence type="ECO:0000256" key="5">
    <source>
        <dbReference type="ARBA" id="ARBA00022741"/>
    </source>
</evidence>
<dbReference type="PANTHER" id="PTHR23074:SF17">
    <property type="entry name" value="FIDGETIN-LIKE PROTEIN 1"/>
    <property type="match status" value="1"/>
</dbReference>
<dbReference type="InterPro" id="IPR003959">
    <property type="entry name" value="ATPase_AAA_core"/>
</dbReference>
<dbReference type="OrthoDB" id="10251136at2759"/>
<proteinExistence type="inferred from homology"/>
<evidence type="ECO:0000259" key="14">
    <source>
        <dbReference type="SMART" id="SM00382"/>
    </source>
</evidence>
<sequence length="630" mass="70496">METKSIESIETKNEFASYYKTIKVRVNETDDNYVKASLLRKSSSIIGRLPWLSNQDSCFLLGDHLKQYVDFVDDKKSINNYAEQIQSLTRGLRDDARLRWRSSLELESDDSTCNEEKSCCLGSGCEATGKDIALLLQARNKIKELDLERENDGSAMNKGNSSHFSATVPNKRKMDTTSPGHSNQTFKNKKTFEGDFKTNKPLYTRENPVHQLFSKSTNLFGHSEVVQGTSRSCEPPQKPVPKQSGASSFRTASEELRKQSLKKNNSNNGSMGSRPSYSVGEETGVPKKSLGGRARSVMGRFVPPVRNENSKEMYDESDQSQPENGEVDERLKHIEPKMIEMIRSEIMDCGSPITWDDIAGLHFAKKTIQEIVVWPMLRPDIFTGLRRPPKGILLFGPPGTGKTLIGKCIASQSKSTFFSISASSLTSKWIGDGEKMVRALFAVARVHQPSVVFIDEIDSLLSKRSDTEHESSRRIKTEFLVQLDGATTGDEDRLLVVGATNRPQELDEAARRRLVKRLYIPLPDYEARKEMVSRLMSSERNSLHDTDIDEIAHLTDGYSGADVKNVCQEAALGPIRSISFSQIEFISHDQVKPIGMNDFKSALSRVRSSVSPSDLDSYLEWDKLYGSGST</sequence>
<dbReference type="GO" id="GO:0016887">
    <property type="term" value="F:ATP hydrolysis activity"/>
    <property type="evidence" value="ECO:0007669"/>
    <property type="project" value="InterPro"/>
</dbReference>
<dbReference type="InParanoid" id="A0A482WTE6"/>
<dbReference type="FunCoup" id="A0A482WTE6">
    <property type="interactions" value="752"/>
</dbReference>
<evidence type="ECO:0000256" key="8">
    <source>
        <dbReference type="ARBA" id="ARBA00022842"/>
    </source>
</evidence>
<dbReference type="GO" id="GO:0046872">
    <property type="term" value="F:metal ion binding"/>
    <property type="evidence" value="ECO:0007669"/>
    <property type="project" value="UniProtKB-KW"/>
</dbReference>
<keyword evidence="8" id="KW-0460">Magnesium</keyword>
<feature type="region of interest" description="Disordered" evidence="13">
    <location>
        <begin position="226"/>
        <end position="326"/>
    </location>
</feature>
<dbReference type="SUPFAM" id="SSF52540">
    <property type="entry name" value="P-loop containing nucleoside triphosphate hydrolases"/>
    <property type="match status" value="1"/>
</dbReference>
<evidence type="ECO:0000256" key="9">
    <source>
        <dbReference type="ARBA" id="ARBA00023242"/>
    </source>
</evidence>
<keyword evidence="9" id="KW-0539">Nucleus</keyword>
<dbReference type="Pfam" id="PF09336">
    <property type="entry name" value="Vps4_C"/>
    <property type="match status" value="1"/>
</dbReference>
<feature type="compositionally biased region" description="Low complexity" evidence="13">
    <location>
        <begin position="262"/>
        <end position="273"/>
    </location>
</feature>
<dbReference type="InterPro" id="IPR050304">
    <property type="entry name" value="MT-severing_AAA_ATPase"/>
</dbReference>
<dbReference type="Gene3D" id="1.10.8.60">
    <property type="match status" value="1"/>
</dbReference>
<dbReference type="AlphaFoldDB" id="A0A482WTE6"/>
<feature type="domain" description="AAA+ ATPase" evidence="14">
    <location>
        <begin position="388"/>
        <end position="524"/>
    </location>
</feature>
<comment type="subcellular location">
    <subcellularLocation>
        <location evidence="2">Nucleus</location>
    </subcellularLocation>
</comment>
<keyword evidence="6" id="KW-0378">Hydrolase</keyword>
<dbReference type="Gene3D" id="3.40.50.300">
    <property type="entry name" value="P-loop containing nucleotide triphosphate hydrolases"/>
    <property type="match status" value="1"/>
</dbReference>
<evidence type="ECO:0000256" key="11">
    <source>
        <dbReference type="ARBA" id="ARBA00049360"/>
    </source>
</evidence>
<dbReference type="SMART" id="SM00382">
    <property type="entry name" value="AAA"/>
    <property type="match status" value="1"/>
</dbReference>
<comment type="caution">
    <text evidence="15">The sequence shown here is derived from an EMBL/GenBank/DDBJ whole genome shotgun (WGS) entry which is preliminary data.</text>
</comment>
<dbReference type="GO" id="GO:0005813">
    <property type="term" value="C:centrosome"/>
    <property type="evidence" value="ECO:0007669"/>
    <property type="project" value="UniProtKB-ARBA"/>
</dbReference>
<accession>A0A482WTE6</accession>
<evidence type="ECO:0000256" key="6">
    <source>
        <dbReference type="ARBA" id="ARBA00022801"/>
    </source>
</evidence>
<keyword evidence="7 12" id="KW-0067">ATP-binding</keyword>
<dbReference type="GO" id="GO:0008568">
    <property type="term" value="F:microtubule severing ATPase activity"/>
    <property type="evidence" value="ECO:0007669"/>
    <property type="project" value="UniProtKB-ARBA"/>
</dbReference>
<keyword evidence="4" id="KW-0479">Metal-binding</keyword>
<dbReference type="GO" id="GO:0031114">
    <property type="term" value="P:regulation of microtubule depolymerization"/>
    <property type="evidence" value="ECO:0007669"/>
    <property type="project" value="UniProtKB-ARBA"/>
</dbReference>
<evidence type="ECO:0000256" key="1">
    <source>
        <dbReference type="ARBA" id="ARBA00001946"/>
    </source>
</evidence>
<dbReference type="InterPro" id="IPR003593">
    <property type="entry name" value="AAA+_ATPase"/>
</dbReference>
<comment type="similarity">
    <text evidence="3 12">Belongs to the AAA ATPase family.</text>
</comment>
<protein>
    <recommendedName>
        <fullName evidence="10">Fidgetin-like protein 1</fullName>
    </recommendedName>
</protein>
<dbReference type="FunFam" id="3.40.50.300:FF:000093">
    <property type="entry name" value="Fidgetin-like 1"/>
    <property type="match status" value="1"/>
</dbReference>
<dbReference type="InterPro" id="IPR047858">
    <property type="entry name" value="FIGNL1_ATPase"/>
</dbReference>
<dbReference type="Pfam" id="PF00004">
    <property type="entry name" value="AAA"/>
    <property type="match status" value="1"/>
</dbReference>
<gene>
    <name evidence="15" type="ORF">LSTR_LSTR004567</name>
</gene>
<dbReference type="GO" id="GO:0000070">
    <property type="term" value="P:mitotic sister chromatid segregation"/>
    <property type="evidence" value="ECO:0007669"/>
    <property type="project" value="UniProtKB-ARBA"/>
</dbReference>
<dbReference type="GO" id="GO:0005524">
    <property type="term" value="F:ATP binding"/>
    <property type="evidence" value="ECO:0007669"/>
    <property type="project" value="UniProtKB-KW"/>
</dbReference>
<comment type="cofactor">
    <cofactor evidence="1">
        <name>Mg(2+)</name>
        <dbReference type="ChEBI" id="CHEBI:18420"/>
    </cofactor>
</comment>
<dbReference type="GO" id="GO:0005634">
    <property type="term" value="C:nucleus"/>
    <property type="evidence" value="ECO:0007669"/>
    <property type="project" value="UniProtKB-SubCell"/>
</dbReference>
<dbReference type="FunFam" id="1.10.8.60:FF:000022">
    <property type="entry name" value="Fidgetin like 1"/>
    <property type="match status" value="1"/>
</dbReference>
<evidence type="ECO:0000256" key="12">
    <source>
        <dbReference type="RuleBase" id="RU003651"/>
    </source>
</evidence>
<dbReference type="EMBL" id="QKKF02025464">
    <property type="protein sequence ID" value="RZF36879.1"/>
    <property type="molecule type" value="Genomic_DNA"/>
</dbReference>
<dbReference type="PANTHER" id="PTHR23074">
    <property type="entry name" value="AAA DOMAIN-CONTAINING"/>
    <property type="match status" value="1"/>
</dbReference>
<evidence type="ECO:0000256" key="7">
    <source>
        <dbReference type="ARBA" id="ARBA00022840"/>
    </source>
</evidence>
<dbReference type="CDD" id="cd19525">
    <property type="entry name" value="RecA-like_Figl-1"/>
    <property type="match status" value="1"/>
</dbReference>
<keyword evidence="16" id="KW-1185">Reference proteome</keyword>
<dbReference type="SMR" id="A0A482WTE6"/>
<feature type="compositionally biased region" description="Polar residues" evidence="13">
    <location>
        <begin position="176"/>
        <end position="186"/>
    </location>
</feature>
<comment type="catalytic activity">
    <reaction evidence="11">
        <text>ATP + H2O = ADP + phosphate + H(+)</text>
        <dbReference type="Rhea" id="RHEA:13065"/>
        <dbReference type="ChEBI" id="CHEBI:15377"/>
        <dbReference type="ChEBI" id="CHEBI:15378"/>
        <dbReference type="ChEBI" id="CHEBI:30616"/>
        <dbReference type="ChEBI" id="CHEBI:43474"/>
        <dbReference type="ChEBI" id="CHEBI:456216"/>
    </reaction>
</comment>
<evidence type="ECO:0000256" key="2">
    <source>
        <dbReference type="ARBA" id="ARBA00004123"/>
    </source>
</evidence>
<evidence type="ECO:0000256" key="4">
    <source>
        <dbReference type="ARBA" id="ARBA00022723"/>
    </source>
</evidence>
<feature type="region of interest" description="Disordered" evidence="13">
    <location>
        <begin position="150"/>
        <end position="193"/>
    </location>
</feature>
<dbReference type="InterPro" id="IPR027417">
    <property type="entry name" value="P-loop_NTPase"/>
</dbReference>
<organism evidence="15 16">
    <name type="scientific">Laodelphax striatellus</name>
    <name type="common">Small brown planthopper</name>
    <name type="synonym">Delphax striatella</name>
    <dbReference type="NCBI Taxonomy" id="195883"/>
    <lineage>
        <taxon>Eukaryota</taxon>
        <taxon>Metazoa</taxon>
        <taxon>Ecdysozoa</taxon>
        <taxon>Arthropoda</taxon>
        <taxon>Hexapoda</taxon>
        <taxon>Insecta</taxon>
        <taxon>Pterygota</taxon>
        <taxon>Neoptera</taxon>
        <taxon>Paraneoptera</taxon>
        <taxon>Hemiptera</taxon>
        <taxon>Auchenorrhyncha</taxon>
        <taxon>Fulgoroidea</taxon>
        <taxon>Delphacidae</taxon>
        <taxon>Criomorphinae</taxon>
        <taxon>Laodelphax</taxon>
    </lineage>
</organism>
<evidence type="ECO:0000256" key="3">
    <source>
        <dbReference type="ARBA" id="ARBA00006914"/>
    </source>
</evidence>
<name>A0A482WTE6_LAOST</name>
<dbReference type="GO" id="GO:0051013">
    <property type="term" value="P:microtubule severing"/>
    <property type="evidence" value="ECO:0007669"/>
    <property type="project" value="UniProtKB-ARBA"/>
</dbReference>
<evidence type="ECO:0000313" key="15">
    <source>
        <dbReference type="EMBL" id="RZF36879.1"/>
    </source>
</evidence>
<dbReference type="GO" id="GO:0005694">
    <property type="term" value="C:chromosome"/>
    <property type="evidence" value="ECO:0007669"/>
    <property type="project" value="UniProtKB-ARBA"/>
</dbReference>
<dbReference type="Proteomes" id="UP000291343">
    <property type="component" value="Unassembled WGS sequence"/>
</dbReference>
<evidence type="ECO:0000256" key="10">
    <source>
        <dbReference type="ARBA" id="ARBA00035694"/>
    </source>
</evidence>
<dbReference type="InterPro" id="IPR015415">
    <property type="entry name" value="Spast_Vps4_C"/>
</dbReference>
<evidence type="ECO:0000256" key="13">
    <source>
        <dbReference type="SAM" id="MobiDB-lite"/>
    </source>
</evidence>
<reference evidence="15 16" key="1">
    <citation type="journal article" date="2017" name="Gigascience">
        <title>Genome sequence of the small brown planthopper, Laodelphax striatellus.</title>
        <authorList>
            <person name="Zhu J."/>
            <person name="Jiang F."/>
            <person name="Wang X."/>
            <person name="Yang P."/>
            <person name="Bao Y."/>
            <person name="Zhao W."/>
            <person name="Wang W."/>
            <person name="Lu H."/>
            <person name="Wang Q."/>
            <person name="Cui N."/>
            <person name="Li J."/>
            <person name="Chen X."/>
            <person name="Luo L."/>
            <person name="Yu J."/>
            <person name="Kang L."/>
            <person name="Cui F."/>
        </authorList>
    </citation>
    <scope>NUCLEOTIDE SEQUENCE [LARGE SCALE GENOMIC DNA]</scope>
    <source>
        <strain evidence="15">Lst14</strain>
    </source>
</reference>
<dbReference type="InterPro" id="IPR041569">
    <property type="entry name" value="AAA_lid_3"/>
</dbReference>
<evidence type="ECO:0000313" key="16">
    <source>
        <dbReference type="Proteomes" id="UP000291343"/>
    </source>
</evidence>
<keyword evidence="5 12" id="KW-0547">Nucleotide-binding</keyword>
<dbReference type="STRING" id="195883.A0A482WTE6"/>
<dbReference type="PROSITE" id="PS00674">
    <property type="entry name" value="AAA"/>
    <property type="match status" value="1"/>
</dbReference>
<dbReference type="InterPro" id="IPR003960">
    <property type="entry name" value="ATPase_AAA_CS"/>
</dbReference>
<dbReference type="Pfam" id="PF17862">
    <property type="entry name" value="AAA_lid_3"/>
    <property type="match status" value="1"/>
</dbReference>
<feature type="compositionally biased region" description="Polar residues" evidence="13">
    <location>
        <begin position="157"/>
        <end position="168"/>
    </location>
</feature>